<keyword evidence="9" id="KW-1185">Reference proteome</keyword>
<dbReference type="PANTHER" id="PTHR35007:SF2">
    <property type="entry name" value="PILUS ASSEMBLE PROTEIN"/>
    <property type="match status" value="1"/>
</dbReference>
<protein>
    <recommendedName>
        <fullName evidence="7">Type II secretion system protein GspF domain-containing protein</fullName>
    </recommendedName>
</protein>
<evidence type="ECO:0000256" key="5">
    <source>
        <dbReference type="ARBA" id="ARBA00023136"/>
    </source>
</evidence>
<dbReference type="InterPro" id="IPR018076">
    <property type="entry name" value="T2SS_GspF_dom"/>
</dbReference>
<feature type="transmembrane region" description="Helical" evidence="6">
    <location>
        <begin position="105"/>
        <end position="124"/>
    </location>
</feature>
<keyword evidence="4 6" id="KW-1133">Transmembrane helix</keyword>
<proteinExistence type="predicted"/>
<feature type="transmembrane region" description="Helical" evidence="6">
    <location>
        <begin position="80"/>
        <end position="99"/>
    </location>
</feature>
<evidence type="ECO:0000256" key="4">
    <source>
        <dbReference type="ARBA" id="ARBA00022989"/>
    </source>
</evidence>
<evidence type="ECO:0000256" key="6">
    <source>
        <dbReference type="SAM" id="Phobius"/>
    </source>
</evidence>
<feature type="transmembrane region" description="Helical" evidence="6">
    <location>
        <begin position="246"/>
        <end position="268"/>
    </location>
</feature>
<dbReference type="RefSeq" id="WP_188891286.1">
    <property type="nucleotide sequence ID" value="NZ_BMHY01000010.1"/>
</dbReference>
<dbReference type="GO" id="GO:0005886">
    <property type="term" value="C:plasma membrane"/>
    <property type="evidence" value="ECO:0007669"/>
    <property type="project" value="UniProtKB-SubCell"/>
</dbReference>
<feature type="transmembrane region" description="Helical" evidence="6">
    <location>
        <begin position="6"/>
        <end position="28"/>
    </location>
</feature>
<dbReference type="Pfam" id="PF00482">
    <property type="entry name" value="T2SSF"/>
    <property type="match status" value="1"/>
</dbReference>
<evidence type="ECO:0000313" key="8">
    <source>
        <dbReference type="EMBL" id="GGG81362.1"/>
    </source>
</evidence>
<evidence type="ECO:0000256" key="2">
    <source>
        <dbReference type="ARBA" id="ARBA00022475"/>
    </source>
</evidence>
<gene>
    <name evidence="8" type="ORF">GCM10010918_43240</name>
</gene>
<keyword evidence="3 6" id="KW-0812">Transmembrane</keyword>
<organism evidence="8 9">
    <name type="scientific">Paenibacillus radicis</name>
    <name type="common">ex Gao et al. 2016</name>
    <dbReference type="NCBI Taxonomy" id="1737354"/>
    <lineage>
        <taxon>Bacteria</taxon>
        <taxon>Bacillati</taxon>
        <taxon>Bacillota</taxon>
        <taxon>Bacilli</taxon>
        <taxon>Bacillales</taxon>
        <taxon>Paenibacillaceae</taxon>
        <taxon>Paenibacillus</taxon>
    </lineage>
</organism>
<evidence type="ECO:0000256" key="1">
    <source>
        <dbReference type="ARBA" id="ARBA00004651"/>
    </source>
</evidence>
<feature type="transmembrane region" description="Helical" evidence="6">
    <location>
        <begin position="288"/>
        <end position="306"/>
    </location>
</feature>
<feature type="domain" description="Type II secretion system protein GspF" evidence="7">
    <location>
        <begin position="147"/>
        <end position="266"/>
    </location>
</feature>
<comment type="caution">
    <text evidence="8">The sequence shown here is derived from an EMBL/GenBank/DDBJ whole genome shotgun (WGS) entry which is preliminary data.</text>
</comment>
<evidence type="ECO:0000256" key="3">
    <source>
        <dbReference type="ARBA" id="ARBA00022692"/>
    </source>
</evidence>
<reference evidence="8 9" key="1">
    <citation type="journal article" date="2014" name="Int. J. Syst. Evol. Microbiol.">
        <title>Complete genome sequence of Corynebacterium casei LMG S-19264T (=DSM 44701T), isolated from a smear-ripened cheese.</title>
        <authorList>
            <consortium name="US DOE Joint Genome Institute (JGI-PGF)"/>
            <person name="Walter F."/>
            <person name="Albersmeier A."/>
            <person name="Kalinowski J."/>
            <person name="Ruckert C."/>
        </authorList>
    </citation>
    <scope>NUCLEOTIDE SEQUENCE [LARGE SCALE GENOMIC DNA]</scope>
    <source>
        <strain evidence="8 9">CGMCC 1.15286</strain>
    </source>
</reference>
<keyword evidence="2" id="KW-1003">Cell membrane</keyword>
<dbReference type="PANTHER" id="PTHR35007">
    <property type="entry name" value="INTEGRAL MEMBRANE PROTEIN-RELATED"/>
    <property type="match status" value="1"/>
</dbReference>
<dbReference type="AlphaFoldDB" id="A0A917M6Z1"/>
<name>A0A917M6Z1_9BACL</name>
<evidence type="ECO:0000313" key="9">
    <source>
        <dbReference type="Proteomes" id="UP000600247"/>
    </source>
</evidence>
<keyword evidence="5 6" id="KW-0472">Membrane</keyword>
<sequence>MNKLSIAAAALLLFLLLFIAIRFALTLWSAEQARRDKLAFRQRGRLSFRLTERLKRYDRLYSHLAELLETLQLKLSPTGLAVFSAVLLLAGIATGGFYFQSIKGTLLIGLVAGFLPYTTLRAMLVQRQLQLQLDFLPSIELFYQCYLVTGGRQVRIALQRTVEERRLLGPIQPVFEQLYRNLSVRGDDEASLRIFAASLGHIWGHYFVNIIRAALSEGTPIADSLKELIGDMRKARRSNEQERNRLLEIRIVNFTPLLFLALFIGINVHYNKQSAYRYYVLDPGGRDMLLNAVVLIFCSFLMGLWLSRRKL</sequence>
<dbReference type="EMBL" id="BMHY01000010">
    <property type="protein sequence ID" value="GGG81362.1"/>
    <property type="molecule type" value="Genomic_DNA"/>
</dbReference>
<dbReference type="Proteomes" id="UP000600247">
    <property type="component" value="Unassembled WGS sequence"/>
</dbReference>
<comment type="subcellular location">
    <subcellularLocation>
        <location evidence="1">Cell membrane</location>
        <topology evidence="1">Multi-pass membrane protein</topology>
    </subcellularLocation>
</comment>
<accession>A0A917M6Z1</accession>
<evidence type="ECO:0000259" key="7">
    <source>
        <dbReference type="Pfam" id="PF00482"/>
    </source>
</evidence>